<accession>A0A7S0C0Z0</accession>
<feature type="transmembrane region" description="Helical" evidence="2">
    <location>
        <begin position="169"/>
        <end position="188"/>
    </location>
</feature>
<organism evidence="3">
    <name type="scientific">Proboscia inermis</name>
    <dbReference type="NCBI Taxonomy" id="420281"/>
    <lineage>
        <taxon>Eukaryota</taxon>
        <taxon>Sar</taxon>
        <taxon>Stramenopiles</taxon>
        <taxon>Ochrophyta</taxon>
        <taxon>Bacillariophyta</taxon>
        <taxon>Coscinodiscophyceae</taxon>
        <taxon>Rhizosoleniophycidae</taxon>
        <taxon>Rhizosoleniales</taxon>
        <taxon>Rhizosoleniaceae</taxon>
        <taxon>Proboscia</taxon>
    </lineage>
</organism>
<dbReference type="AlphaFoldDB" id="A0A7S0C0Z0"/>
<evidence type="ECO:0000256" key="1">
    <source>
        <dbReference type="SAM" id="Coils"/>
    </source>
</evidence>
<evidence type="ECO:0000256" key="2">
    <source>
        <dbReference type="SAM" id="Phobius"/>
    </source>
</evidence>
<gene>
    <name evidence="3" type="ORF">PINE0816_LOCUS4739</name>
</gene>
<feature type="transmembrane region" description="Helical" evidence="2">
    <location>
        <begin position="117"/>
        <end position="135"/>
    </location>
</feature>
<keyword evidence="2" id="KW-1133">Transmembrane helix</keyword>
<protein>
    <submittedName>
        <fullName evidence="3">Uncharacterized protein</fullName>
    </submittedName>
</protein>
<proteinExistence type="predicted"/>
<name>A0A7S0C0Z0_9STRA</name>
<keyword evidence="2" id="KW-0812">Transmembrane</keyword>
<reference evidence="3" key="1">
    <citation type="submission" date="2021-01" db="EMBL/GenBank/DDBJ databases">
        <authorList>
            <person name="Corre E."/>
            <person name="Pelletier E."/>
            <person name="Niang G."/>
            <person name="Scheremetjew M."/>
            <person name="Finn R."/>
            <person name="Kale V."/>
            <person name="Holt S."/>
            <person name="Cochrane G."/>
            <person name="Meng A."/>
            <person name="Brown T."/>
            <person name="Cohen L."/>
        </authorList>
    </citation>
    <scope>NUCLEOTIDE SEQUENCE</scope>
    <source>
        <strain evidence="3">CCAP1064/1</strain>
    </source>
</reference>
<evidence type="ECO:0000313" key="3">
    <source>
        <dbReference type="EMBL" id="CAD8408617.1"/>
    </source>
</evidence>
<sequence>MSFNNSYHNTCLKYPEQGEETVQKEKKGLKEDIEEIHDKVQRHTLRMFDDRIYVCRSIEDDIGTAIPQSTNTASPSEHSVRSGAHNNAYIQKIKRVAATKVTKSLRMKSKMSINNTISFFFGPLISVLEIFLAMLRSCYNLFAWKDPYLSFWFVLVLVLFRVISEFFPWQIFFGLLGAYLIGPQNYFLRLWRENKSKNVSEGPSAKLKLTTQKVTNYLAGIKSERSFQGHHRYPDRQPSTETRNNKDHITHEVFVPYSVLRRNRFFDWPPEPTASSVRIKSD</sequence>
<keyword evidence="1" id="KW-0175">Coiled coil</keyword>
<dbReference type="EMBL" id="HBEL01009907">
    <property type="protein sequence ID" value="CAD8408617.1"/>
    <property type="molecule type" value="Transcribed_RNA"/>
</dbReference>
<keyword evidence="2" id="KW-0472">Membrane</keyword>
<feature type="coiled-coil region" evidence="1">
    <location>
        <begin position="19"/>
        <end position="46"/>
    </location>
</feature>